<keyword evidence="6 8" id="KW-0227">DNA damage</keyword>
<evidence type="ECO:0000256" key="2">
    <source>
        <dbReference type="ARBA" id="ARBA00005434"/>
    </source>
</evidence>
<dbReference type="GO" id="GO:0005634">
    <property type="term" value="C:nucleus"/>
    <property type="evidence" value="ECO:0007669"/>
    <property type="project" value="TreeGrafter"/>
</dbReference>
<dbReference type="FunFam" id="2.130.10.10:FF:000562">
    <property type="entry name" value="DNA damage-binding protein CMR1"/>
    <property type="match status" value="1"/>
</dbReference>
<keyword evidence="11" id="KW-1185">Reference proteome</keyword>
<dbReference type="Pfam" id="PF00400">
    <property type="entry name" value="WD40"/>
    <property type="match status" value="1"/>
</dbReference>
<name>A0A9X0BPG7_9EURO</name>
<dbReference type="GO" id="GO:0006974">
    <property type="term" value="P:DNA damage response"/>
    <property type="evidence" value="ECO:0007669"/>
    <property type="project" value="UniProtKB-KW"/>
</dbReference>
<evidence type="ECO:0000256" key="4">
    <source>
        <dbReference type="ARBA" id="ARBA00022574"/>
    </source>
</evidence>
<dbReference type="InterPro" id="IPR050853">
    <property type="entry name" value="WD_repeat_DNA-damage-binding"/>
</dbReference>
<evidence type="ECO:0000256" key="5">
    <source>
        <dbReference type="ARBA" id="ARBA00022737"/>
    </source>
</evidence>
<dbReference type="PANTHER" id="PTHR14773">
    <property type="entry name" value="WD REPEAT-CONTAINING PROTEIN 76"/>
    <property type="match status" value="1"/>
</dbReference>
<keyword evidence="7 8" id="KW-0238">DNA-binding</keyword>
<evidence type="ECO:0000256" key="3">
    <source>
        <dbReference type="ARBA" id="ARBA00021132"/>
    </source>
</evidence>
<accession>A0A9X0BPG7</accession>
<dbReference type="GO" id="GO:2000001">
    <property type="term" value="P:regulation of DNA damage checkpoint"/>
    <property type="evidence" value="ECO:0007669"/>
    <property type="project" value="TreeGrafter"/>
</dbReference>
<dbReference type="InterPro" id="IPR001680">
    <property type="entry name" value="WD40_rpt"/>
</dbReference>
<dbReference type="InterPro" id="IPR036322">
    <property type="entry name" value="WD40_repeat_dom_sf"/>
</dbReference>
<dbReference type="InterPro" id="IPR015943">
    <property type="entry name" value="WD40/YVTN_repeat-like_dom_sf"/>
</dbReference>
<gene>
    <name evidence="10" type="ORF">N7530_003473</name>
</gene>
<keyword evidence="5" id="KW-0677">Repeat</keyword>
<dbReference type="AlphaFoldDB" id="A0A9X0BPG7"/>
<comment type="function">
    <text evidence="1 8">DNA-binding protein that binds to both single- and double-stranded DNA. Binds preferentially to UV-damaged DNA. May be involved in DNA-metabolic processes.</text>
</comment>
<comment type="similarity">
    <text evidence="2 8">Belongs to the WD repeat DDB2/WDR76 family.</text>
</comment>
<dbReference type="EMBL" id="JAPWDO010000003">
    <property type="protein sequence ID" value="KAJ5477964.1"/>
    <property type="molecule type" value="Genomic_DNA"/>
</dbReference>
<evidence type="ECO:0000256" key="9">
    <source>
        <dbReference type="SAM" id="MobiDB-lite"/>
    </source>
</evidence>
<feature type="region of interest" description="Disordered" evidence="9">
    <location>
        <begin position="1"/>
        <end position="41"/>
    </location>
</feature>
<dbReference type="Proteomes" id="UP001147760">
    <property type="component" value="Unassembled WGS sequence"/>
</dbReference>
<evidence type="ECO:0000256" key="6">
    <source>
        <dbReference type="ARBA" id="ARBA00022763"/>
    </source>
</evidence>
<dbReference type="SMART" id="SM00320">
    <property type="entry name" value="WD40"/>
    <property type="match status" value="4"/>
</dbReference>
<feature type="region of interest" description="Disordered" evidence="9">
    <location>
        <begin position="65"/>
        <end position="111"/>
    </location>
</feature>
<reference evidence="10" key="2">
    <citation type="journal article" date="2023" name="IMA Fungus">
        <title>Comparative genomic study of the Penicillium genus elucidates a diverse pangenome and 15 lateral gene transfer events.</title>
        <authorList>
            <person name="Petersen C."/>
            <person name="Sorensen T."/>
            <person name="Nielsen M.R."/>
            <person name="Sondergaard T.E."/>
            <person name="Sorensen J.L."/>
            <person name="Fitzpatrick D.A."/>
            <person name="Frisvad J.C."/>
            <person name="Nielsen K.L."/>
        </authorList>
    </citation>
    <scope>NUCLEOTIDE SEQUENCE</scope>
    <source>
        <strain evidence="10">IBT 17660</strain>
    </source>
</reference>
<dbReference type="GO" id="GO:0003677">
    <property type="term" value="F:DNA binding"/>
    <property type="evidence" value="ECO:0007669"/>
    <property type="project" value="UniProtKB-UniRule"/>
</dbReference>
<evidence type="ECO:0000256" key="8">
    <source>
        <dbReference type="RuleBase" id="RU365004"/>
    </source>
</evidence>
<keyword evidence="4 8" id="KW-0853">WD repeat</keyword>
<evidence type="ECO:0000313" key="11">
    <source>
        <dbReference type="Proteomes" id="UP001147760"/>
    </source>
</evidence>
<comment type="caution">
    <text evidence="10">The sequence shown here is derived from an EMBL/GenBank/DDBJ whole genome shotgun (WGS) entry which is preliminary data.</text>
</comment>
<proteinExistence type="inferred from homology"/>
<evidence type="ECO:0000256" key="1">
    <source>
        <dbReference type="ARBA" id="ARBA00002653"/>
    </source>
</evidence>
<reference evidence="10" key="1">
    <citation type="submission" date="2022-12" db="EMBL/GenBank/DDBJ databases">
        <authorList>
            <person name="Petersen C."/>
        </authorList>
    </citation>
    <scope>NUCLEOTIDE SEQUENCE</scope>
    <source>
        <strain evidence="10">IBT 17660</strain>
    </source>
</reference>
<dbReference type="PANTHER" id="PTHR14773:SF0">
    <property type="entry name" value="WD REPEAT-CONTAINING PROTEIN 76"/>
    <property type="match status" value="1"/>
</dbReference>
<dbReference type="OrthoDB" id="9890280at2759"/>
<protein>
    <recommendedName>
        <fullName evidence="3 8">DNA damage-binding protein CMR1</fullName>
    </recommendedName>
</protein>
<dbReference type="SUPFAM" id="SSF50978">
    <property type="entry name" value="WD40 repeat-like"/>
    <property type="match status" value="1"/>
</dbReference>
<evidence type="ECO:0000256" key="7">
    <source>
        <dbReference type="ARBA" id="ARBA00023125"/>
    </source>
</evidence>
<organism evidence="10 11">
    <name type="scientific">Penicillium desertorum</name>
    <dbReference type="NCBI Taxonomy" id="1303715"/>
    <lineage>
        <taxon>Eukaryota</taxon>
        <taxon>Fungi</taxon>
        <taxon>Dikarya</taxon>
        <taxon>Ascomycota</taxon>
        <taxon>Pezizomycotina</taxon>
        <taxon>Eurotiomycetes</taxon>
        <taxon>Eurotiomycetidae</taxon>
        <taxon>Eurotiales</taxon>
        <taxon>Aspergillaceae</taxon>
        <taxon>Penicillium</taxon>
    </lineage>
</organism>
<sequence length="557" mass="61776">MMSCNRPTRVEDVPRTPEAQTAYEPSTPEDSETNMLGKSELSEFEKQRLANIAERDALLKKLTLESQSSGLFASPKTPGTNGAKPKKRPTPKVKTEEEAVTPRRTSSRLKGIAAESEVAKRKADDEYEAMREADRLKRMRRTDSFSQADMFVSGQKLSADSLIGVDVITKGVAKPYERTFGVDQIEKTTNKDLKALREEMNGLQFYHSNAFSTITGIKITPERVYSMAFHPSESKPLIFAGDKLGHLGMLDASQEKPLAGEDDEDEDDPDPVLTTLKPHTRTISAMMVNPSKPTHLYTASYDSSIRSLDLEKMVSSETYAPESTNIDEALSGVDMAPDDPNTLYWTTLQGRFGRYDTRTPRKDSNVSSWELSEKKIGGFTLCPSQPNYFATASLDRFLRLWDLRKLSPDNPTPVAEHESRLSVSHAAFNAAGQIATSSYDDTLKIYDVGAKGLSSWKEGHKLGEKAFTPDTVVRHNCQTGRWVTILRPQWQLNPQSPIQRFCIGNMNRFVDVYSSSGDQLAQLGGDGITAVPAVAVFHRSKNWVAGGTASGKLCLWK</sequence>
<dbReference type="Gene3D" id="2.130.10.10">
    <property type="entry name" value="YVTN repeat-like/Quinoprotein amine dehydrogenase"/>
    <property type="match status" value="1"/>
</dbReference>
<evidence type="ECO:0000313" key="10">
    <source>
        <dbReference type="EMBL" id="KAJ5477964.1"/>
    </source>
</evidence>